<dbReference type="RefSeq" id="WP_171670142.1">
    <property type="nucleotide sequence ID" value="NZ_BAAAGT010000012.1"/>
</dbReference>
<evidence type="ECO:0000313" key="2">
    <source>
        <dbReference type="EMBL" id="MBB6568633.1"/>
    </source>
</evidence>
<reference evidence="3 4" key="1">
    <citation type="submission" date="2020-05" db="EMBL/GenBank/DDBJ databases">
        <title>Genome sequence of Kribbella sandramycini ATCC 39419.</title>
        <authorList>
            <person name="Maclea K.S."/>
            <person name="Fair J.L."/>
        </authorList>
    </citation>
    <scope>NUCLEOTIDE SEQUENCE [LARGE SCALE GENOMIC DNA]</scope>
    <source>
        <strain evidence="3 4">ATCC 39419</strain>
    </source>
</reference>
<proteinExistence type="predicted"/>
<evidence type="ECO:0000313" key="3">
    <source>
        <dbReference type="EMBL" id="NOL38781.1"/>
    </source>
</evidence>
<evidence type="ECO:0000313" key="5">
    <source>
        <dbReference type="Proteomes" id="UP000553957"/>
    </source>
</evidence>
<comment type="caution">
    <text evidence="3">The sequence shown here is derived from an EMBL/GenBank/DDBJ whole genome shotgun (WGS) entry which is preliminary data.</text>
</comment>
<feature type="transmembrane region" description="Helical" evidence="1">
    <location>
        <begin position="18"/>
        <end position="38"/>
    </location>
</feature>
<dbReference type="EMBL" id="JACHKF010000001">
    <property type="protein sequence ID" value="MBB6568633.1"/>
    <property type="molecule type" value="Genomic_DNA"/>
</dbReference>
<sequence length="218" mass="22433">MTTLTATAPPATVPAHRLLAGVLAGPVFFASAGLQMLTRDGFDLTRHPISQLATGPQGWIQISTFVAAGLGVLTMATGLRTAFADGIGRRALPILVAIFGIGLIASGIFTMDAEHGFPTGTPDGPATDPSWHSVAHGIAAATGFTALAVAAIVLVVRSVRRRRVVPAVLSGLAAVVLLAPMSPEHMSLQIAFCGLVGFTWTSVVALVGYRASTQRRAS</sequence>
<gene>
    <name evidence="2" type="ORF">HNR71_004270</name>
    <name evidence="3" type="ORF">HPO96_00835</name>
</gene>
<feature type="transmembrane region" description="Helical" evidence="1">
    <location>
        <begin position="58"/>
        <end position="79"/>
    </location>
</feature>
<accession>A0A7Y4NWV4</accession>
<feature type="transmembrane region" description="Helical" evidence="1">
    <location>
        <begin position="163"/>
        <end position="182"/>
    </location>
</feature>
<protein>
    <submittedName>
        <fullName evidence="3">DUF998 domain-containing protein</fullName>
    </submittedName>
</protein>
<dbReference type="Proteomes" id="UP000534306">
    <property type="component" value="Unassembled WGS sequence"/>
</dbReference>
<keyword evidence="1" id="KW-0812">Transmembrane</keyword>
<name>A0A7Y4NWV4_9ACTN</name>
<feature type="transmembrane region" description="Helical" evidence="1">
    <location>
        <begin position="188"/>
        <end position="209"/>
    </location>
</feature>
<feature type="transmembrane region" description="Helical" evidence="1">
    <location>
        <begin position="91"/>
        <end position="111"/>
    </location>
</feature>
<feature type="transmembrane region" description="Helical" evidence="1">
    <location>
        <begin position="131"/>
        <end position="156"/>
    </location>
</feature>
<evidence type="ECO:0000256" key="1">
    <source>
        <dbReference type="SAM" id="Phobius"/>
    </source>
</evidence>
<dbReference type="Proteomes" id="UP000553957">
    <property type="component" value="Unassembled WGS sequence"/>
</dbReference>
<reference evidence="2 5" key="2">
    <citation type="submission" date="2020-08" db="EMBL/GenBank/DDBJ databases">
        <title>Sequencing the genomes of 1000 actinobacteria strains.</title>
        <authorList>
            <person name="Klenk H.-P."/>
        </authorList>
    </citation>
    <scope>NUCLEOTIDE SEQUENCE [LARGE SCALE GENOMIC DNA]</scope>
    <source>
        <strain evidence="2 5">DSM 15626</strain>
    </source>
</reference>
<keyword evidence="1" id="KW-1133">Transmembrane helix</keyword>
<keyword evidence="1" id="KW-0472">Membrane</keyword>
<organism evidence="3 4">
    <name type="scientific">Kribbella sandramycini</name>
    <dbReference type="NCBI Taxonomy" id="60450"/>
    <lineage>
        <taxon>Bacteria</taxon>
        <taxon>Bacillati</taxon>
        <taxon>Actinomycetota</taxon>
        <taxon>Actinomycetes</taxon>
        <taxon>Propionibacteriales</taxon>
        <taxon>Kribbellaceae</taxon>
        <taxon>Kribbella</taxon>
    </lineage>
</organism>
<dbReference type="InterPro" id="IPR009339">
    <property type="entry name" value="DUF998"/>
</dbReference>
<dbReference type="Pfam" id="PF06197">
    <property type="entry name" value="DUF998"/>
    <property type="match status" value="1"/>
</dbReference>
<dbReference type="AlphaFoldDB" id="A0A7Y4NWV4"/>
<dbReference type="EMBL" id="JABJRC010000001">
    <property type="protein sequence ID" value="NOL38781.1"/>
    <property type="molecule type" value="Genomic_DNA"/>
</dbReference>
<keyword evidence="4" id="KW-1185">Reference proteome</keyword>
<evidence type="ECO:0000313" key="4">
    <source>
        <dbReference type="Proteomes" id="UP000534306"/>
    </source>
</evidence>